<evidence type="ECO:0000256" key="1">
    <source>
        <dbReference type="SAM" id="MobiDB-lite"/>
    </source>
</evidence>
<dbReference type="AlphaFoldDB" id="A0A7W7YDY3"/>
<proteinExistence type="predicted"/>
<organism evidence="2 3">
    <name type="scientific">Prosthecobacter vanneervenii</name>
    <dbReference type="NCBI Taxonomy" id="48466"/>
    <lineage>
        <taxon>Bacteria</taxon>
        <taxon>Pseudomonadati</taxon>
        <taxon>Verrucomicrobiota</taxon>
        <taxon>Verrucomicrobiia</taxon>
        <taxon>Verrucomicrobiales</taxon>
        <taxon>Verrucomicrobiaceae</taxon>
        <taxon>Prosthecobacter</taxon>
    </lineage>
</organism>
<feature type="region of interest" description="Disordered" evidence="1">
    <location>
        <begin position="164"/>
        <end position="187"/>
    </location>
</feature>
<dbReference type="Proteomes" id="UP000590740">
    <property type="component" value="Unassembled WGS sequence"/>
</dbReference>
<name>A0A7W7YDY3_9BACT</name>
<gene>
    <name evidence="2" type="ORF">HNQ65_003997</name>
</gene>
<evidence type="ECO:0000313" key="3">
    <source>
        <dbReference type="Proteomes" id="UP000590740"/>
    </source>
</evidence>
<comment type="caution">
    <text evidence="2">The sequence shown here is derived from an EMBL/GenBank/DDBJ whole genome shotgun (WGS) entry which is preliminary data.</text>
</comment>
<feature type="compositionally biased region" description="Basic residues" evidence="1">
    <location>
        <begin position="1"/>
        <end position="11"/>
    </location>
</feature>
<evidence type="ECO:0000313" key="2">
    <source>
        <dbReference type="EMBL" id="MBB5034403.1"/>
    </source>
</evidence>
<keyword evidence="3" id="KW-1185">Reference proteome</keyword>
<sequence length="187" mass="20143">MPLQRLPKHRQPAGGRDDGGRSPLSQPAAEAKPAEAGQPIPPATSEISQKRPPAWPETLCWERRCLHRLWKPRRHNKPRFAHWLTNQASPTLSHRADSRPAQIPMRQSSLLGAPMSSSALEAPPSQHAPLCPLANEPSLSHTIPPRRLSACADSNAAKFFAGSTDVHIGSGSPTAGTSPALPSRQPT</sequence>
<feature type="region of interest" description="Disordered" evidence="1">
    <location>
        <begin position="1"/>
        <end position="53"/>
    </location>
</feature>
<accession>A0A7W7YDY3</accession>
<reference evidence="2 3" key="1">
    <citation type="submission" date="2020-08" db="EMBL/GenBank/DDBJ databases">
        <title>Genomic Encyclopedia of Type Strains, Phase IV (KMG-IV): sequencing the most valuable type-strain genomes for metagenomic binning, comparative biology and taxonomic classification.</title>
        <authorList>
            <person name="Goeker M."/>
        </authorList>
    </citation>
    <scope>NUCLEOTIDE SEQUENCE [LARGE SCALE GENOMIC DNA]</scope>
    <source>
        <strain evidence="2 3">DSM 12252</strain>
    </source>
</reference>
<dbReference type="EMBL" id="JACHIG010000009">
    <property type="protein sequence ID" value="MBB5034403.1"/>
    <property type="molecule type" value="Genomic_DNA"/>
</dbReference>
<protein>
    <submittedName>
        <fullName evidence="2">Uncharacterized protein</fullName>
    </submittedName>
</protein>